<proteinExistence type="predicted"/>
<dbReference type="InterPro" id="IPR018253">
    <property type="entry name" value="DnaJ_domain_CS"/>
</dbReference>
<evidence type="ECO:0000256" key="2">
    <source>
        <dbReference type="SAM" id="Phobius"/>
    </source>
</evidence>
<sequence length="427" mass="46451">MVAVDYYDLLGVKRGASTDEIKKAYRSKARKLHPDRGGDAAWFSLLSEAYQTLADPGRRATYDRRESVRSRIERSVPEKAESARPKAPTGPRVPDLDAAQIPWRRRVDPDTEVAWTPPFDHDRRPLSIAGAIWGALWLVGTVGSVTGAINASIPGIADAAVLLVMVVPGLHVVLCMTGRWLAPLGWMSYGLALLLGVGGIGLMVTGHMITGLLLLMFGAGIPVVAVFALRDARARVADRMFTPEIRARRVFGRPAPARIFGASVRHPHEARRELAVRLTADLLARYVTDIPSARVFHQVTWPGTEFPEVDHAVLCGHRLVLIDSMIWPGGRYTVDRQGYIQRDGKSFGGGALVLGEAARAFQLLLPRLEVRGVVLVWPETSDAAASSTWEGTDVAVTGAEGFVREVGDWLAGQPTTVDRNVLAVLLT</sequence>
<keyword evidence="5" id="KW-1185">Reference proteome</keyword>
<name>A0A4D4J9L8_9PSEU</name>
<accession>A0A4D4J9L8</accession>
<dbReference type="PRINTS" id="PR00625">
    <property type="entry name" value="JDOMAIN"/>
</dbReference>
<comment type="caution">
    <text evidence="4">The sequence shown here is derived from an EMBL/GenBank/DDBJ whole genome shotgun (WGS) entry which is preliminary data.</text>
</comment>
<dbReference type="CDD" id="cd06257">
    <property type="entry name" value="DnaJ"/>
    <property type="match status" value="1"/>
</dbReference>
<dbReference type="InterPro" id="IPR036869">
    <property type="entry name" value="J_dom_sf"/>
</dbReference>
<evidence type="ECO:0000259" key="3">
    <source>
        <dbReference type="PROSITE" id="PS50076"/>
    </source>
</evidence>
<dbReference type="Gene3D" id="1.10.287.110">
    <property type="entry name" value="DnaJ domain"/>
    <property type="match status" value="1"/>
</dbReference>
<organism evidence="4 5">
    <name type="scientific">Gandjariella thermophila</name>
    <dbReference type="NCBI Taxonomy" id="1931992"/>
    <lineage>
        <taxon>Bacteria</taxon>
        <taxon>Bacillati</taxon>
        <taxon>Actinomycetota</taxon>
        <taxon>Actinomycetes</taxon>
        <taxon>Pseudonocardiales</taxon>
        <taxon>Pseudonocardiaceae</taxon>
        <taxon>Gandjariella</taxon>
    </lineage>
</organism>
<feature type="transmembrane region" description="Helical" evidence="2">
    <location>
        <begin position="210"/>
        <end position="229"/>
    </location>
</feature>
<dbReference type="InterPro" id="IPR001623">
    <property type="entry name" value="DnaJ_domain"/>
</dbReference>
<keyword evidence="2" id="KW-1133">Transmembrane helix</keyword>
<feature type="region of interest" description="Disordered" evidence="1">
    <location>
        <begin position="57"/>
        <end position="95"/>
    </location>
</feature>
<feature type="compositionally biased region" description="Basic and acidic residues" evidence="1">
    <location>
        <begin position="57"/>
        <end position="84"/>
    </location>
</feature>
<dbReference type="InterPro" id="IPR052763">
    <property type="entry name" value="DnaJ_C4"/>
</dbReference>
<dbReference type="Pfam" id="PF00226">
    <property type="entry name" value="DnaJ"/>
    <property type="match status" value="1"/>
</dbReference>
<dbReference type="PANTHER" id="PTHR44825:SF1">
    <property type="entry name" value="DNAJ HOMOLOG SUBFAMILY C MEMBER 4"/>
    <property type="match status" value="1"/>
</dbReference>
<keyword evidence="2" id="KW-0812">Transmembrane</keyword>
<dbReference type="SUPFAM" id="SSF46565">
    <property type="entry name" value="Chaperone J-domain"/>
    <property type="match status" value="1"/>
</dbReference>
<feature type="transmembrane region" description="Helical" evidence="2">
    <location>
        <begin position="186"/>
        <end position="204"/>
    </location>
</feature>
<dbReference type="PROSITE" id="PS50076">
    <property type="entry name" value="DNAJ_2"/>
    <property type="match status" value="1"/>
</dbReference>
<evidence type="ECO:0000313" key="4">
    <source>
        <dbReference type="EMBL" id="GDY31186.1"/>
    </source>
</evidence>
<dbReference type="RefSeq" id="WP_225978396.1">
    <property type="nucleotide sequence ID" value="NZ_BJFL01000012.1"/>
</dbReference>
<dbReference type="AlphaFoldDB" id="A0A4D4J9L8"/>
<dbReference type="EMBL" id="BJFL01000012">
    <property type="protein sequence ID" value="GDY31186.1"/>
    <property type="molecule type" value="Genomic_DNA"/>
</dbReference>
<evidence type="ECO:0000313" key="5">
    <source>
        <dbReference type="Proteomes" id="UP000298860"/>
    </source>
</evidence>
<reference evidence="5" key="1">
    <citation type="submission" date="2019-04" db="EMBL/GenBank/DDBJ databases">
        <title>Draft genome sequence of Pseudonocardiaceae bacterium SL3-2-4.</title>
        <authorList>
            <person name="Ningsih F."/>
            <person name="Yokota A."/>
            <person name="Sakai Y."/>
            <person name="Nanatani K."/>
            <person name="Yabe S."/>
            <person name="Oetari A."/>
            <person name="Sjamsuridzal W."/>
        </authorList>
    </citation>
    <scope>NUCLEOTIDE SEQUENCE [LARGE SCALE GENOMIC DNA]</scope>
    <source>
        <strain evidence="5">SL3-2-4</strain>
    </source>
</reference>
<protein>
    <submittedName>
        <fullName evidence="4">Molecular chaperone DnaJ</fullName>
    </submittedName>
</protein>
<dbReference type="Proteomes" id="UP000298860">
    <property type="component" value="Unassembled WGS sequence"/>
</dbReference>
<feature type="transmembrane region" description="Helical" evidence="2">
    <location>
        <begin position="155"/>
        <end position="174"/>
    </location>
</feature>
<dbReference type="SMART" id="SM00271">
    <property type="entry name" value="DnaJ"/>
    <property type="match status" value="1"/>
</dbReference>
<feature type="transmembrane region" description="Helical" evidence="2">
    <location>
        <begin position="126"/>
        <end position="149"/>
    </location>
</feature>
<evidence type="ECO:0000256" key="1">
    <source>
        <dbReference type="SAM" id="MobiDB-lite"/>
    </source>
</evidence>
<feature type="domain" description="J" evidence="3">
    <location>
        <begin position="5"/>
        <end position="66"/>
    </location>
</feature>
<gene>
    <name evidence="4" type="ORF">GTS_28190</name>
</gene>
<dbReference type="PANTHER" id="PTHR44825">
    <property type="match status" value="1"/>
</dbReference>
<dbReference type="PROSITE" id="PS00636">
    <property type="entry name" value="DNAJ_1"/>
    <property type="match status" value="1"/>
</dbReference>
<keyword evidence="2" id="KW-0472">Membrane</keyword>